<evidence type="ECO:0000313" key="1">
    <source>
        <dbReference type="EMBL" id="DBA55197.1"/>
    </source>
</evidence>
<name>A0AAT9J8A0_9CAUD</name>
<reference evidence="1" key="1">
    <citation type="journal article" date="2023" name="Microbiome">
        <title>Phages are unrecognized players in the ecology of the oral pathogen Porphyromonas gingivalis.</title>
        <authorList>
            <person name="Matrishin C.B."/>
            <person name="Haase E.M."/>
            <person name="Dewhirst F.E."/>
            <person name="Mark Welch J.L."/>
            <person name="Miranda-Sanchez F."/>
            <person name="Chen T."/>
            <person name="MacFarland D.C."/>
            <person name="Kauffman K.M."/>
        </authorList>
    </citation>
    <scope>NUCLEOTIDE SEQUENCE</scope>
</reference>
<accession>A0AAT9J8A0</accession>
<organism evidence="1">
    <name type="scientific">Porphyromonas phage phage014a_Kyudai4</name>
    <dbReference type="NCBI Taxonomy" id="3154104"/>
    <lineage>
        <taxon>Viruses</taxon>
        <taxon>Duplodnaviria</taxon>
        <taxon>Heunggongvirae</taxon>
        <taxon>Uroviricota</taxon>
        <taxon>Caudoviricetes</taxon>
        <taxon>Alisviridae</taxon>
        <taxon>Honmavirus</taxon>
        <taxon>Honmavirus pging00I</taxon>
    </lineage>
</organism>
<protein>
    <submittedName>
        <fullName evidence="1">Uncharacterized protein</fullName>
    </submittedName>
</protein>
<dbReference type="EMBL" id="BK068095">
    <property type="protein sequence ID" value="DBA55197.1"/>
    <property type="molecule type" value="Genomic_DNA"/>
</dbReference>
<reference evidence="1" key="2">
    <citation type="submission" date="2024-05" db="EMBL/GenBank/DDBJ databases">
        <authorList>
            <person name="Matrishin C.B."/>
            <person name="Kauffman K.M."/>
        </authorList>
    </citation>
    <scope>NUCLEOTIDE SEQUENCE</scope>
</reference>
<proteinExistence type="predicted"/>
<sequence>MEEKKMNKEQKILWLKKMHTMAWMQTWNDAFDELSSMQTVFCVCGKVASGWHERNCKKFREKVDGEVVKRLENLITKEERDAI</sequence>